<dbReference type="Pfam" id="PF01753">
    <property type="entry name" value="zf-MYND"/>
    <property type="match status" value="2"/>
</dbReference>
<accession>A0A8J2SXU1</accession>
<dbReference type="PANTHER" id="PTHR36766:SF30">
    <property type="entry name" value="TIR-NBS TYPE DISEASE RESISTANCE PROTEIN-RELATED"/>
    <property type="match status" value="1"/>
</dbReference>
<dbReference type="Proteomes" id="UP000789595">
    <property type="component" value="Unassembled WGS sequence"/>
</dbReference>
<dbReference type="Gene3D" id="3.80.10.10">
    <property type="entry name" value="Ribonuclease Inhibitor"/>
    <property type="match status" value="2"/>
</dbReference>
<feature type="domain" description="MYND-type" evidence="6">
    <location>
        <begin position="464"/>
        <end position="505"/>
    </location>
</feature>
<keyword evidence="1" id="KW-0479">Metal-binding</keyword>
<keyword evidence="3" id="KW-0862">Zinc</keyword>
<evidence type="ECO:0000256" key="2">
    <source>
        <dbReference type="ARBA" id="ARBA00022771"/>
    </source>
</evidence>
<proteinExistence type="predicted"/>
<name>A0A8J2SXU1_9STRA</name>
<evidence type="ECO:0000256" key="1">
    <source>
        <dbReference type="ARBA" id="ARBA00022723"/>
    </source>
</evidence>
<sequence>MGKKSRAQKDTREGWQRRDGERTTQAKEQVSISARKAIRRDVPALSKLVKSCAQLQNEWAVYENKPWEWGRVKATQYGLTWFFFNGLEALETLPATIDQFKFLNTIHAKKCTGLRTLPRAIVNLPYLSELNLEGCTGLTVLPDVIGELKSLRTLDLSGCTALRTLPDAIGGVNGGLGCLEHITFHDCTGLVALPDAIGRLPALTGLSFSVCTGLTTLPDGIGNLSTLRHIQLWECSGLVTLPDSICRLTSLGTLCLNDCTKLRALPASLGDLGALKNLELRNCSSLKVLPVYVFQLVKHLGHGWEFNRPLAGCSSLTFLPDSEACGAFNRFHRDHASLNVTGCVHLRALPESVFWSGKITSLCVSGCSNLVALPDAVGEQSQLAYLDVSNCPGLSTLPEAICGLVDLTSLNVTGCSNLTLPIAVHSMFKLTVEGGDDVRWIPSATAAALVAASDRARRRKLRKCVWCSTETKTFCVACGETYYCSRDHQRQHWEAMGESSHKFACAKIRKHNRRRCDVCGRVGSSEEPPYPVCDGCGARRYCGEACQLADWEAGHAQACAVAA</sequence>
<protein>
    <recommendedName>
        <fullName evidence="6">MYND-type domain-containing protein</fullName>
    </recommendedName>
</protein>
<reference evidence="7" key="1">
    <citation type="submission" date="2021-11" db="EMBL/GenBank/DDBJ databases">
        <authorList>
            <consortium name="Genoscope - CEA"/>
            <person name="William W."/>
        </authorList>
    </citation>
    <scope>NUCLEOTIDE SEQUENCE</scope>
</reference>
<dbReference type="InterPro" id="IPR032675">
    <property type="entry name" value="LRR_dom_sf"/>
</dbReference>
<evidence type="ECO:0000313" key="7">
    <source>
        <dbReference type="EMBL" id="CAH0376047.1"/>
    </source>
</evidence>
<dbReference type="AlphaFoldDB" id="A0A8J2SXU1"/>
<feature type="compositionally biased region" description="Basic and acidic residues" evidence="5">
    <location>
        <begin position="7"/>
        <end position="25"/>
    </location>
</feature>
<evidence type="ECO:0000256" key="5">
    <source>
        <dbReference type="SAM" id="MobiDB-lite"/>
    </source>
</evidence>
<dbReference type="PROSITE" id="PS50865">
    <property type="entry name" value="ZF_MYND_2"/>
    <property type="match status" value="2"/>
</dbReference>
<evidence type="ECO:0000313" key="8">
    <source>
        <dbReference type="Proteomes" id="UP000789595"/>
    </source>
</evidence>
<gene>
    <name evidence="7" type="ORF">PECAL_5P06010</name>
</gene>
<feature type="region of interest" description="Disordered" evidence="5">
    <location>
        <begin position="1"/>
        <end position="29"/>
    </location>
</feature>
<keyword evidence="2 4" id="KW-0863">Zinc-finger</keyword>
<organism evidence="7 8">
    <name type="scientific">Pelagomonas calceolata</name>
    <dbReference type="NCBI Taxonomy" id="35677"/>
    <lineage>
        <taxon>Eukaryota</taxon>
        <taxon>Sar</taxon>
        <taxon>Stramenopiles</taxon>
        <taxon>Ochrophyta</taxon>
        <taxon>Pelagophyceae</taxon>
        <taxon>Pelagomonadales</taxon>
        <taxon>Pelagomonadaceae</taxon>
        <taxon>Pelagomonas</taxon>
    </lineage>
</organism>
<dbReference type="SUPFAM" id="SSF52058">
    <property type="entry name" value="L domain-like"/>
    <property type="match status" value="1"/>
</dbReference>
<feature type="domain" description="MYND-type" evidence="6">
    <location>
        <begin position="516"/>
        <end position="559"/>
    </location>
</feature>
<dbReference type="Gene3D" id="6.10.140.2220">
    <property type="match status" value="2"/>
</dbReference>
<dbReference type="SUPFAM" id="SSF144232">
    <property type="entry name" value="HIT/MYND zinc finger-like"/>
    <property type="match status" value="2"/>
</dbReference>
<evidence type="ECO:0000259" key="6">
    <source>
        <dbReference type="PROSITE" id="PS50865"/>
    </source>
</evidence>
<dbReference type="EMBL" id="CAKKNE010000005">
    <property type="protein sequence ID" value="CAH0376047.1"/>
    <property type="molecule type" value="Genomic_DNA"/>
</dbReference>
<dbReference type="GO" id="GO:0008270">
    <property type="term" value="F:zinc ion binding"/>
    <property type="evidence" value="ECO:0007669"/>
    <property type="project" value="UniProtKB-KW"/>
</dbReference>
<comment type="caution">
    <text evidence="7">The sequence shown here is derived from an EMBL/GenBank/DDBJ whole genome shotgun (WGS) entry which is preliminary data.</text>
</comment>
<dbReference type="PANTHER" id="PTHR36766">
    <property type="entry name" value="PLANT BROAD-SPECTRUM MILDEW RESISTANCE PROTEIN RPW8"/>
    <property type="match status" value="1"/>
</dbReference>
<keyword evidence="8" id="KW-1185">Reference proteome</keyword>
<dbReference type="OrthoDB" id="203703at2759"/>
<evidence type="ECO:0000256" key="4">
    <source>
        <dbReference type="PROSITE-ProRule" id="PRU00134"/>
    </source>
</evidence>
<evidence type="ECO:0000256" key="3">
    <source>
        <dbReference type="ARBA" id="ARBA00022833"/>
    </source>
</evidence>
<dbReference type="InterPro" id="IPR002893">
    <property type="entry name" value="Znf_MYND"/>
</dbReference>